<gene>
    <name evidence="5" type="ORF">ACFSM0_14165</name>
</gene>
<evidence type="ECO:0000256" key="2">
    <source>
        <dbReference type="ARBA" id="ARBA00023231"/>
    </source>
</evidence>
<reference evidence="6" key="1">
    <citation type="journal article" date="2019" name="Int. J. Syst. Evol. Microbiol.">
        <title>The Global Catalogue of Microorganisms (GCM) 10K type strain sequencing project: providing services to taxonomists for standard genome sequencing and annotation.</title>
        <authorList>
            <consortium name="The Broad Institute Genomics Platform"/>
            <consortium name="The Broad Institute Genome Sequencing Center for Infectious Disease"/>
            <person name="Wu L."/>
            <person name="Ma J."/>
        </authorList>
    </citation>
    <scope>NUCLEOTIDE SEQUENCE [LARGE SCALE GENOMIC DNA]</scope>
    <source>
        <strain evidence="6">CCUG 55131</strain>
    </source>
</reference>
<comment type="caution">
    <text evidence="5">The sequence shown here is derived from an EMBL/GenBank/DDBJ whole genome shotgun (WGS) entry which is preliminary data.</text>
</comment>
<evidence type="ECO:0000259" key="4">
    <source>
        <dbReference type="Pfam" id="PF01592"/>
    </source>
</evidence>
<dbReference type="SUPFAM" id="SSF117916">
    <property type="entry name" value="Fe-S cluster assembly (FSCA) domain-like"/>
    <property type="match status" value="1"/>
</dbReference>
<dbReference type="Proteomes" id="UP001597413">
    <property type="component" value="Unassembled WGS sequence"/>
</dbReference>
<dbReference type="Pfam" id="PF01106">
    <property type="entry name" value="NifU"/>
    <property type="match status" value="1"/>
</dbReference>
<accession>A0ABW5ABN5</accession>
<dbReference type="EMBL" id="JBHUIX010000013">
    <property type="protein sequence ID" value="MFD2175236.1"/>
    <property type="molecule type" value="Genomic_DNA"/>
</dbReference>
<dbReference type="InterPro" id="IPR001075">
    <property type="entry name" value="NIF_FeS_clus_asmbl_NifU_C"/>
</dbReference>
<feature type="domain" description="NIF system FeS cluster assembly NifU N-terminal" evidence="4">
    <location>
        <begin position="4"/>
        <end position="124"/>
    </location>
</feature>
<dbReference type="SUPFAM" id="SSF82649">
    <property type="entry name" value="SufE/NifU"/>
    <property type="match status" value="1"/>
</dbReference>
<evidence type="ECO:0000313" key="5">
    <source>
        <dbReference type="EMBL" id="MFD2175236.1"/>
    </source>
</evidence>
<organism evidence="5 6">
    <name type="scientific">Rhodobacter lacus</name>
    <dbReference type="NCBI Taxonomy" id="1641972"/>
    <lineage>
        <taxon>Bacteria</taxon>
        <taxon>Pseudomonadati</taxon>
        <taxon>Pseudomonadota</taxon>
        <taxon>Alphaproteobacteria</taxon>
        <taxon>Rhodobacterales</taxon>
        <taxon>Rhodobacter group</taxon>
        <taxon>Rhodobacter</taxon>
    </lineage>
</organism>
<dbReference type="InterPro" id="IPR002871">
    <property type="entry name" value="NIF_FeS_clus_asmbl_NifU_N"/>
</dbReference>
<keyword evidence="2" id="KW-0535">Nitrogen fixation</keyword>
<dbReference type="InterPro" id="IPR034904">
    <property type="entry name" value="FSCA_dom_sf"/>
</dbReference>
<evidence type="ECO:0000259" key="3">
    <source>
        <dbReference type="Pfam" id="PF01106"/>
    </source>
</evidence>
<keyword evidence="6" id="KW-1185">Reference proteome</keyword>
<protein>
    <recommendedName>
        <fullName evidence="1">Nitrogen fixation protein NifU</fullName>
    </recommendedName>
</protein>
<evidence type="ECO:0000256" key="1">
    <source>
        <dbReference type="ARBA" id="ARBA00015278"/>
    </source>
</evidence>
<feature type="domain" description="NIF system FeS cluster assembly NifU C-terminal" evidence="3">
    <location>
        <begin position="204"/>
        <end position="262"/>
    </location>
</feature>
<dbReference type="Gene3D" id="3.90.1010.10">
    <property type="match status" value="1"/>
</dbReference>
<dbReference type="Gene3D" id="3.30.300.130">
    <property type="entry name" value="Fe-S cluster assembly (FSCA)"/>
    <property type="match status" value="1"/>
</dbReference>
<dbReference type="PANTHER" id="PTHR10093">
    <property type="entry name" value="IRON-SULFUR CLUSTER ASSEMBLY ENZYME NIFU HOMOLOG"/>
    <property type="match status" value="1"/>
</dbReference>
<evidence type="ECO:0000313" key="6">
    <source>
        <dbReference type="Proteomes" id="UP001597413"/>
    </source>
</evidence>
<sequence>MFDYSDKVKEYFFQPRNAGVLEDANAVGEAGSLAGGDALKLMLRINPLSEMIEEARFLSHGGGSMIACSSALTELVRGKSVDAASRLTPADIAAFLDGLPPEKMHCTESGAKALAAAIAAFRGETPVAPERRPAQPALVTIAVPPKPRRAAPPAAAALAARQAGAAPGMTLRELIAKNNPLAAMAEAEETGPVEPVSETDAEAISRIITEMRPVFQRDKGDIELLDIKGRQVFVRLSGTCASCMMASQTLAGVQKRIMETLGRPFRLIPSTARA</sequence>
<name>A0ABW5ABN5_9RHOB</name>
<dbReference type="Pfam" id="PF01592">
    <property type="entry name" value="NifU_N"/>
    <property type="match status" value="1"/>
</dbReference>
<dbReference type="RefSeq" id="WP_377391623.1">
    <property type="nucleotide sequence ID" value="NZ_JBHUIX010000013.1"/>
</dbReference>
<proteinExistence type="predicted"/>